<sequence length="254" mass="26133">MGQFDSKTILITGGATGIGFATAQRFVEEGGTVYLTGRREAELAAAVAQLGPRATGLQGDVSNPVDLDETFDVVRRQSGSLDVLFVNAGGGDGLATIEQFDPDGFDATFGRNVKGAALTVQEALPLMTTSGSIVITGSTSAAVGHAGFGTYSASKAAIRQYARVWAAELAPRGIRVNTVVPGPTDTPGLRGIAKGDPEQEKALLVSMGADTALGRVGDPREIADVVLFLASERASFVTGAEFLVDGGQVETRTA</sequence>
<dbReference type="PRINTS" id="PR00081">
    <property type="entry name" value="GDHRDH"/>
</dbReference>
<evidence type="ECO:0000259" key="3">
    <source>
        <dbReference type="SMART" id="SM00822"/>
    </source>
</evidence>
<dbReference type="EMBL" id="FOFA01000008">
    <property type="protein sequence ID" value="SER06718.1"/>
    <property type="molecule type" value="Genomic_DNA"/>
</dbReference>
<evidence type="ECO:0000256" key="2">
    <source>
        <dbReference type="ARBA" id="ARBA00023002"/>
    </source>
</evidence>
<dbReference type="PANTHER" id="PTHR43008:SF4">
    <property type="entry name" value="CHAIN DEHYDROGENASE, PUTATIVE (AFU_ORTHOLOGUE AFUA_4G08710)-RELATED"/>
    <property type="match status" value="1"/>
</dbReference>
<feature type="domain" description="Ketoreductase" evidence="3">
    <location>
        <begin position="7"/>
        <end position="183"/>
    </location>
</feature>
<evidence type="ECO:0000256" key="1">
    <source>
        <dbReference type="ARBA" id="ARBA00006484"/>
    </source>
</evidence>
<keyword evidence="5" id="KW-1185">Reference proteome</keyword>
<dbReference type="Gene3D" id="3.40.50.720">
    <property type="entry name" value="NAD(P)-binding Rossmann-like Domain"/>
    <property type="match status" value="1"/>
</dbReference>
<protein>
    <submittedName>
        <fullName evidence="4">NAD(P)-dependent dehydrogenase, short-chain alcohol dehydrogenase family</fullName>
    </submittedName>
</protein>
<dbReference type="FunFam" id="3.40.50.720:FF:000084">
    <property type="entry name" value="Short-chain dehydrogenase reductase"/>
    <property type="match status" value="1"/>
</dbReference>
<dbReference type="OrthoDB" id="9803333at2"/>
<comment type="similarity">
    <text evidence="1">Belongs to the short-chain dehydrogenases/reductases (SDR) family.</text>
</comment>
<dbReference type="STRING" id="1036181.SAMN05421756_108168"/>
<organism evidence="4 5">
    <name type="scientific">Microlunatus flavus</name>
    <dbReference type="NCBI Taxonomy" id="1036181"/>
    <lineage>
        <taxon>Bacteria</taxon>
        <taxon>Bacillati</taxon>
        <taxon>Actinomycetota</taxon>
        <taxon>Actinomycetes</taxon>
        <taxon>Propionibacteriales</taxon>
        <taxon>Propionibacteriaceae</taxon>
        <taxon>Microlunatus</taxon>
    </lineage>
</organism>
<name>A0A1H9L5X2_9ACTN</name>
<evidence type="ECO:0000313" key="5">
    <source>
        <dbReference type="Proteomes" id="UP000198504"/>
    </source>
</evidence>
<dbReference type="InterPro" id="IPR057326">
    <property type="entry name" value="KR_dom"/>
</dbReference>
<dbReference type="RefSeq" id="WP_091184053.1">
    <property type="nucleotide sequence ID" value="NZ_FOFA01000008.1"/>
</dbReference>
<dbReference type="Proteomes" id="UP000198504">
    <property type="component" value="Unassembled WGS sequence"/>
</dbReference>
<dbReference type="InterPro" id="IPR036291">
    <property type="entry name" value="NAD(P)-bd_dom_sf"/>
</dbReference>
<reference evidence="5" key="1">
    <citation type="submission" date="2016-10" db="EMBL/GenBank/DDBJ databases">
        <authorList>
            <person name="Varghese N."/>
            <person name="Submissions S."/>
        </authorList>
    </citation>
    <scope>NUCLEOTIDE SEQUENCE [LARGE SCALE GENOMIC DNA]</scope>
    <source>
        <strain evidence="5">CGMCC 4.6856</strain>
    </source>
</reference>
<dbReference type="InterPro" id="IPR002347">
    <property type="entry name" value="SDR_fam"/>
</dbReference>
<dbReference type="PROSITE" id="PS00061">
    <property type="entry name" value="ADH_SHORT"/>
    <property type="match status" value="1"/>
</dbReference>
<keyword evidence="2" id="KW-0560">Oxidoreductase</keyword>
<gene>
    <name evidence="4" type="ORF">SAMN05421756_108168</name>
</gene>
<dbReference type="AlphaFoldDB" id="A0A1H9L5X2"/>
<dbReference type="SMART" id="SM00822">
    <property type="entry name" value="PKS_KR"/>
    <property type="match status" value="1"/>
</dbReference>
<dbReference type="GO" id="GO:0050664">
    <property type="term" value="F:oxidoreductase activity, acting on NAD(P)H, oxygen as acceptor"/>
    <property type="evidence" value="ECO:0007669"/>
    <property type="project" value="TreeGrafter"/>
</dbReference>
<dbReference type="PANTHER" id="PTHR43008">
    <property type="entry name" value="BENZIL REDUCTASE"/>
    <property type="match status" value="1"/>
</dbReference>
<dbReference type="PRINTS" id="PR00080">
    <property type="entry name" value="SDRFAMILY"/>
</dbReference>
<accession>A0A1H9L5X2</accession>
<dbReference type="CDD" id="cd05233">
    <property type="entry name" value="SDR_c"/>
    <property type="match status" value="1"/>
</dbReference>
<dbReference type="InterPro" id="IPR020904">
    <property type="entry name" value="Sc_DH/Rdtase_CS"/>
</dbReference>
<dbReference type="Pfam" id="PF13561">
    <property type="entry name" value="adh_short_C2"/>
    <property type="match status" value="1"/>
</dbReference>
<proteinExistence type="inferred from homology"/>
<dbReference type="SUPFAM" id="SSF51735">
    <property type="entry name" value="NAD(P)-binding Rossmann-fold domains"/>
    <property type="match status" value="1"/>
</dbReference>
<evidence type="ECO:0000313" key="4">
    <source>
        <dbReference type="EMBL" id="SER06718.1"/>
    </source>
</evidence>